<sequence length="82" mass="9881">MHEVLNDPIDVTVAFKDNRVFPRAIRWNERDYKIDTVNLVHTAREGQKRMFYFSVSDTTNYFKLKLDPEILEWRLVELYTDG</sequence>
<proteinExistence type="predicted"/>
<accession>A0A2M8LIL7</accession>
<reference evidence="2" key="1">
    <citation type="submission" date="2017-09" db="EMBL/GenBank/DDBJ databases">
        <title>Depth-based differentiation of microbial function through sediment-hosted aquifers and enrichment of novel symbionts in the deep terrestrial subsurface.</title>
        <authorList>
            <person name="Probst A.J."/>
            <person name="Ladd B."/>
            <person name="Jarett J.K."/>
            <person name="Geller-Mcgrath D.E."/>
            <person name="Sieber C.M.K."/>
            <person name="Emerson J.B."/>
            <person name="Anantharaman K."/>
            <person name="Thomas B.C."/>
            <person name="Malmstrom R."/>
            <person name="Stieglmeier M."/>
            <person name="Klingl A."/>
            <person name="Woyke T."/>
            <person name="Ryan C.M."/>
            <person name="Banfield J.F."/>
        </authorList>
    </citation>
    <scope>NUCLEOTIDE SEQUENCE [LARGE SCALE GENOMIC DNA]</scope>
</reference>
<evidence type="ECO:0000313" key="1">
    <source>
        <dbReference type="EMBL" id="PJE77285.1"/>
    </source>
</evidence>
<name>A0A2M8LIL7_9BACT</name>
<organism evidence="1 2">
    <name type="scientific">Candidatus Uhrbacteria bacterium CG10_big_fil_rev_8_21_14_0_10_48_16</name>
    <dbReference type="NCBI Taxonomy" id="1975038"/>
    <lineage>
        <taxon>Bacteria</taxon>
        <taxon>Candidatus Uhriibacteriota</taxon>
    </lineage>
</organism>
<gene>
    <name evidence="1" type="ORF">COV05_00040</name>
</gene>
<dbReference type="Proteomes" id="UP000231436">
    <property type="component" value="Unassembled WGS sequence"/>
</dbReference>
<comment type="caution">
    <text evidence="1">The sequence shown here is derived from an EMBL/GenBank/DDBJ whole genome shotgun (WGS) entry which is preliminary data.</text>
</comment>
<protein>
    <submittedName>
        <fullName evidence="1">Uncharacterized protein</fullName>
    </submittedName>
</protein>
<dbReference type="AlphaFoldDB" id="A0A2M8LIL7"/>
<evidence type="ECO:0000313" key="2">
    <source>
        <dbReference type="Proteomes" id="UP000231436"/>
    </source>
</evidence>
<dbReference type="EMBL" id="PFEU01000001">
    <property type="protein sequence ID" value="PJE77285.1"/>
    <property type="molecule type" value="Genomic_DNA"/>
</dbReference>